<evidence type="ECO:0000259" key="1">
    <source>
        <dbReference type="Pfam" id="PF25019"/>
    </source>
</evidence>
<organism evidence="2 3">
    <name type="scientific">Quercus suber</name>
    <name type="common">Cork oak</name>
    <dbReference type="NCBI Taxonomy" id="58331"/>
    <lineage>
        <taxon>Eukaryota</taxon>
        <taxon>Viridiplantae</taxon>
        <taxon>Streptophyta</taxon>
        <taxon>Embryophyta</taxon>
        <taxon>Tracheophyta</taxon>
        <taxon>Spermatophyta</taxon>
        <taxon>Magnoliopsida</taxon>
        <taxon>eudicotyledons</taxon>
        <taxon>Gunneridae</taxon>
        <taxon>Pentapetalae</taxon>
        <taxon>rosids</taxon>
        <taxon>fabids</taxon>
        <taxon>Fagales</taxon>
        <taxon>Fagaceae</taxon>
        <taxon>Quercus</taxon>
    </lineage>
</organism>
<name>A0AAW0JP89_QUESU</name>
<feature type="domain" description="R13L1/DRL21-like LRR repeat region" evidence="1">
    <location>
        <begin position="5"/>
        <end position="65"/>
    </location>
</feature>
<feature type="non-terminal residue" evidence="2">
    <location>
        <position position="1"/>
    </location>
</feature>
<dbReference type="EMBL" id="PKMF04000503">
    <property type="protein sequence ID" value="KAK7828399.1"/>
    <property type="molecule type" value="Genomic_DNA"/>
</dbReference>
<reference evidence="2 3" key="1">
    <citation type="journal article" date="2018" name="Sci. Data">
        <title>The draft genome sequence of cork oak.</title>
        <authorList>
            <person name="Ramos A.M."/>
            <person name="Usie A."/>
            <person name="Barbosa P."/>
            <person name="Barros P.M."/>
            <person name="Capote T."/>
            <person name="Chaves I."/>
            <person name="Simoes F."/>
            <person name="Abreu I."/>
            <person name="Carrasquinho I."/>
            <person name="Faro C."/>
            <person name="Guimaraes J.B."/>
            <person name="Mendonca D."/>
            <person name="Nobrega F."/>
            <person name="Rodrigues L."/>
            <person name="Saibo N.J.M."/>
            <person name="Varela M.C."/>
            <person name="Egas C."/>
            <person name="Matos J."/>
            <person name="Miguel C.M."/>
            <person name="Oliveira M.M."/>
            <person name="Ricardo C.P."/>
            <person name="Goncalves S."/>
        </authorList>
    </citation>
    <scope>NUCLEOTIDE SEQUENCE [LARGE SCALE GENOMIC DNA]</scope>
    <source>
        <strain evidence="3">cv. HL8</strain>
    </source>
</reference>
<proteinExistence type="predicted"/>
<comment type="caution">
    <text evidence="2">The sequence shown here is derived from an EMBL/GenBank/DDBJ whole genome shotgun (WGS) entry which is preliminary data.</text>
</comment>
<sequence>LDDAINHDENLLDGLQPPQNLKYLFVLGYGGARFSIWLSSLTNLTELLIWDCKKCQHVPPLHEIERPSNIWLTLMFKHYLLEHHVFCSYQNIAKLDDFTGMDWQPHVTLKPCN</sequence>
<keyword evidence="3" id="KW-1185">Reference proteome</keyword>
<protein>
    <submittedName>
        <fullName evidence="2">Disease resistance protein rga1</fullName>
    </submittedName>
</protein>
<gene>
    <name evidence="2" type="primary">RGA1_3</name>
    <name evidence="2" type="ORF">CFP56_030319</name>
</gene>
<dbReference type="Proteomes" id="UP000237347">
    <property type="component" value="Unassembled WGS sequence"/>
</dbReference>
<evidence type="ECO:0000313" key="2">
    <source>
        <dbReference type="EMBL" id="KAK7828399.1"/>
    </source>
</evidence>
<evidence type="ECO:0000313" key="3">
    <source>
        <dbReference type="Proteomes" id="UP000237347"/>
    </source>
</evidence>
<dbReference type="InterPro" id="IPR056789">
    <property type="entry name" value="LRR_R13L1-DRL21"/>
</dbReference>
<accession>A0AAW0JP89</accession>
<dbReference type="Pfam" id="PF25019">
    <property type="entry name" value="LRR_R13L1-DRL21"/>
    <property type="match status" value="1"/>
</dbReference>
<dbReference type="AlphaFoldDB" id="A0AAW0JP89"/>